<dbReference type="PANTHER" id="PTHR11237">
    <property type="entry name" value="COENZYME Q10 BIOSYNTHESIS PROTEIN 7"/>
    <property type="match status" value="1"/>
</dbReference>
<evidence type="ECO:0000256" key="3">
    <source>
        <dbReference type="ARBA" id="ARBA00022723"/>
    </source>
</evidence>
<keyword evidence="9" id="KW-0175">Coiled coil</keyword>
<dbReference type="CDD" id="cd01042">
    <property type="entry name" value="DMQH"/>
    <property type="match status" value="1"/>
</dbReference>
<comment type="catalytic activity">
    <reaction evidence="8">
        <text>a 5-methoxy-2-methyl-3-(all-trans-polyprenyl)benzene-1,4-diol + AH2 + O2 = a 3-demethylubiquinol + A + H2O</text>
        <dbReference type="Rhea" id="RHEA:50908"/>
        <dbReference type="Rhea" id="RHEA-COMP:10859"/>
        <dbReference type="Rhea" id="RHEA-COMP:10914"/>
        <dbReference type="ChEBI" id="CHEBI:13193"/>
        <dbReference type="ChEBI" id="CHEBI:15377"/>
        <dbReference type="ChEBI" id="CHEBI:15379"/>
        <dbReference type="ChEBI" id="CHEBI:17499"/>
        <dbReference type="ChEBI" id="CHEBI:84167"/>
        <dbReference type="ChEBI" id="CHEBI:84422"/>
        <dbReference type="EC" id="1.14.99.60"/>
    </reaction>
</comment>
<feature type="binding site" evidence="8">
    <location>
        <position position="163"/>
    </location>
    <ligand>
        <name>Fe cation</name>
        <dbReference type="ChEBI" id="CHEBI:24875"/>
        <label>1</label>
    </ligand>
</feature>
<feature type="binding site" evidence="8">
    <location>
        <position position="79"/>
    </location>
    <ligand>
        <name>Fe cation</name>
        <dbReference type="ChEBI" id="CHEBI:24875"/>
        <label>2</label>
    </ligand>
</feature>
<evidence type="ECO:0000256" key="2">
    <source>
        <dbReference type="ARBA" id="ARBA00022688"/>
    </source>
</evidence>
<comment type="similarity">
    <text evidence="8">Belongs to the COQ7 family.</text>
</comment>
<dbReference type="EC" id="1.14.99.60" evidence="8"/>
<keyword evidence="3 8" id="KW-0479">Metal-binding</keyword>
<evidence type="ECO:0000256" key="1">
    <source>
        <dbReference type="ARBA" id="ARBA00004749"/>
    </source>
</evidence>
<protein>
    <recommendedName>
        <fullName evidence="8">3-demethoxyubiquinol 3-hydroxylase</fullName>
        <shortName evidence="8">DMQ hydroxylase</shortName>
        <ecNumber evidence="8">1.14.99.60</ecNumber>
    </recommendedName>
    <alternativeName>
        <fullName evidence="8">2-nonaprenyl-3-methyl-6-methoxy-1,4-benzoquinol hydroxylase</fullName>
    </alternativeName>
</protein>
<evidence type="ECO:0000256" key="5">
    <source>
        <dbReference type="ARBA" id="ARBA00023004"/>
    </source>
</evidence>
<comment type="cofactor">
    <cofactor evidence="8">
        <name>Fe cation</name>
        <dbReference type="ChEBI" id="CHEBI:24875"/>
    </cofactor>
    <text evidence="8">Binds 2 iron ions per subunit.</text>
</comment>
<dbReference type="AlphaFoldDB" id="A0A7C3GKV1"/>
<evidence type="ECO:0000256" key="10">
    <source>
        <dbReference type="SAM" id="MobiDB-lite"/>
    </source>
</evidence>
<feature type="binding site" evidence="8">
    <location>
        <position position="82"/>
    </location>
    <ligand>
        <name>Fe cation</name>
        <dbReference type="ChEBI" id="CHEBI:24875"/>
        <label>1</label>
    </ligand>
</feature>
<dbReference type="Proteomes" id="UP000886042">
    <property type="component" value="Unassembled WGS sequence"/>
</dbReference>
<dbReference type="Pfam" id="PF03232">
    <property type="entry name" value="COQ7"/>
    <property type="match status" value="1"/>
</dbReference>
<evidence type="ECO:0000256" key="6">
    <source>
        <dbReference type="ARBA" id="ARBA00023033"/>
    </source>
</evidence>
<comment type="function">
    <text evidence="8">Catalyzes the hydroxylation of 2-nonaprenyl-3-methyl-6-methoxy-1,4-benzoquinol during ubiquinone biosynthesis.</text>
</comment>
<keyword evidence="8" id="KW-1003">Cell membrane</keyword>
<dbReference type="GO" id="GO:0005886">
    <property type="term" value="C:plasma membrane"/>
    <property type="evidence" value="ECO:0007669"/>
    <property type="project" value="UniProtKB-SubCell"/>
</dbReference>
<dbReference type="UniPathway" id="UPA00232"/>
<dbReference type="HAMAP" id="MF_01658">
    <property type="entry name" value="COQ7"/>
    <property type="match status" value="1"/>
</dbReference>
<keyword evidence="7 8" id="KW-0472">Membrane</keyword>
<evidence type="ECO:0000256" key="7">
    <source>
        <dbReference type="ARBA" id="ARBA00023136"/>
    </source>
</evidence>
<keyword evidence="4 8" id="KW-0560">Oxidoreductase</keyword>
<name>A0A7C3GKV1_9PROT</name>
<dbReference type="Gene3D" id="1.20.1260.10">
    <property type="match status" value="1"/>
</dbReference>
<comment type="subcellular location">
    <subcellularLocation>
        <location evidence="8">Cell membrane</location>
        <topology evidence="8">Peripheral membrane protein</topology>
    </subcellularLocation>
</comment>
<proteinExistence type="inferred from homology"/>
<keyword evidence="2 8" id="KW-0831">Ubiquinone biosynthesis</keyword>
<keyword evidence="6 8" id="KW-0503">Monooxygenase</keyword>
<gene>
    <name evidence="8" type="primary">coq7</name>
    <name evidence="11" type="ORF">ENJ46_01630</name>
</gene>
<keyword evidence="5 8" id="KW-0408">Iron</keyword>
<feature type="binding site" evidence="8">
    <location>
        <position position="45"/>
    </location>
    <ligand>
        <name>Fe cation</name>
        <dbReference type="ChEBI" id="CHEBI:24875"/>
        <label>1</label>
    </ligand>
</feature>
<reference evidence="11" key="1">
    <citation type="journal article" date="2020" name="mSystems">
        <title>Genome- and Community-Level Interaction Insights into Carbon Utilization and Element Cycling Functions of Hydrothermarchaeota in Hydrothermal Sediment.</title>
        <authorList>
            <person name="Zhou Z."/>
            <person name="Liu Y."/>
            <person name="Xu W."/>
            <person name="Pan J."/>
            <person name="Luo Z.H."/>
            <person name="Li M."/>
        </authorList>
    </citation>
    <scope>NUCLEOTIDE SEQUENCE [LARGE SCALE GENOMIC DNA]</scope>
    <source>
        <strain evidence="11">HyVt-489</strain>
    </source>
</reference>
<comment type="pathway">
    <text evidence="1 8">Cofactor biosynthesis; ubiquinone biosynthesis.</text>
</comment>
<organism evidence="11">
    <name type="scientific">Hellea balneolensis</name>
    <dbReference type="NCBI Taxonomy" id="287478"/>
    <lineage>
        <taxon>Bacteria</taxon>
        <taxon>Pseudomonadati</taxon>
        <taxon>Pseudomonadota</taxon>
        <taxon>Alphaproteobacteria</taxon>
        <taxon>Maricaulales</taxon>
        <taxon>Robiginitomaculaceae</taxon>
        <taxon>Hellea</taxon>
    </lineage>
</organism>
<feature type="coiled-coil region" evidence="9">
    <location>
        <begin position="69"/>
        <end position="96"/>
    </location>
</feature>
<dbReference type="GO" id="GO:0008682">
    <property type="term" value="F:3-demethoxyubiquinol 3-hydroxylase activity"/>
    <property type="evidence" value="ECO:0007669"/>
    <property type="project" value="UniProtKB-EC"/>
</dbReference>
<dbReference type="InterPro" id="IPR011566">
    <property type="entry name" value="Ubq_synth_Coq7"/>
</dbReference>
<dbReference type="EMBL" id="DRMN01000110">
    <property type="protein sequence ID" value="HFB54598.1"/>
    <property type="molecule type" value="Genomic_DNA"/>
</dbReference>
<dbReference type="SUPFAM" id="SSF47240">
    <property type="entry name" value="Ferritin-like"/>
    <property type="match status" value="1"/>
</dbReference>
<comment type="caution">
    <text evidence="11">The sequence shown here is derived from an EMBL/GenBank/DDBJ whole genome shotgun (WGS) entry which is preliminary data.</text>
</comment>
<dbReference type="GO" id="GO:0046872">
    <property type="term" value="F:metal ion binding"/>
    <property type="evidence" value="ECO:0007669"/>
    <property type="project" value="UniProtKB-KW"/>
</dbReference>
<accession>A0A7C3GKV1</accession>
<dbReference type="PANTHER" id="PTHR11237:SF4">
    <property type="entry name" value="5-DEMETHOXYUBIQUINONE HYDROXYLASE, MITOCHONDRIAL"/>
    <property type="match status" value="1"/>
</dbReference>
<dbReference type="InterPro" id="IPR009078">
    <property type="entry name" value="Ferritin-like_SF"/>
</dbReference>
<evidence type="ECO:0000256" key="9">
    <source>
        <dbReference type="SAM" id="Coils"/>
    </source>
</evidence>
<feature type="region of interest" description="Disordered" evidence="10">
    <location>
        <begin position="1"/>
        <end position="29"/>
    </location>
</feature>
<dbReference type="GO" id="GO:0006744">
    <property type="term" value="P:ubiquinone biosynthetic process"/>
    <property type="evidence" value="ECO:0007669"/>
    <property type="project" value="UniProtKB-UniRule"/>
</dbReference>
<feature type="binding site" evidence="8">
    <location>
        <position position="163"/>
    </location>
    <ligand>
        <name>Fe cation</name>
        <dbReference type="ChEBI" id="CHEBI:24875"/>
        <label>2</label>
    </ligand>
</feature>
<feature type="binding site" evidence="8">
    <location>
        <position position="79"/>
    </location>
    <ligand>
        <name>Fe cation</name>
        <dbReference type="ChEBI" id="CHEBI:24875"/>
        <label>1</label>
    </ligand>
</feature>
<sequence length="202" mass="22447">MTNRPARPGGKTAKPGQLKRPAAQKNTAKTNGRVAEMLRVDHAGEYAAVSIYAAQAKVFSRSPKTRKIAAQLTHMKEEEQEHLEQFEHLLREHNARPTLLTPMWKMASHGLGMATALMGEKAAHACTEAVESVIEQHYASQITETKTSHPELSAQFTQFREDELRHRNAAIEEGAREAVGYPLLSRFIKAGCHTAIKLSEKI</sequence>
<feature type="binding site" evidence="8">
    <location>
        <position position="131"/>
    </location>
    <ligand>
        <name>Fe cation</name>
        <dbReference type="ChEBI" id="CHEBI:24875"/>
        <label>2</label>
    </ligand>
</feature>
<evidence type="ECO:0000313" key="11">
    <source>
        <dbReference type="EMBL" id="HFB54598.1"/>
    </source>
</evidence>
<feature type="binding site" evidence="8">
    <location>
        <position position="166"/>
    </location>
    <ligand>
        <name>Fe cation</name>
        <dbReference type="ChEBI" id="CHEBI:24875"/>
        <label>2</label>
    </ligand>
</feature>
<evidence type="ECO:0000256" key="4">
    <source>
        <dbReference type="ARBA" id="ARBA00023002"/>
    </source>
</evidence>
<evidence type="ECO:0000256" key="8">
    <source>
        <dbReference type="HAMAP-Rule" id="MF_01658"/>
    </source>
</evidence>
<dbReference type="InterPro" id="IPR012347">
    <property type="entry name" value="Ferritin-like"/>
</dbReference>